<keyword evidence="7" id="KW-1185">Reference proteome</keyword>
<evidence type="ECO:0000313" key="6">
    <source>
        <dbReference type="EMBL" id="KJY54865.1"/>
    </source>
</evidence>
<evidence type="ECO:0000256" key="4">
    <source>
        <dbReference type="ARBA" id="ARBA00023163"/>
    </source>
</evidence>
<keyword evidence="3" id="KW-0238">DNA-binding</keyword>
<dbReference type="InterPro" id="IPR036388">
    <property type="entry name" value="WH-like_DNA-bd_sf"/>
</dbReference>
<evidence type="ECO:0000313" key="7">
    <source>
        <dbReference type="Proteomes" id="UP000033612"/>
    </source>
</evidence>
<dbReference type="PROSITE" id="PS50931">
    <property type="entry name" value="HTH_LYSR"/>
    <property type="match status" value="1"/>
</dbReference>
<gene>
    <name evidence="6" type="ORF">JF75_18740</name>
</gene>
<keyword evidence="4" id="KW-0804">Transcription</keyword>
<evidence type="ECO:0000256" key="3">
    <source>
        <dbReference type="ARBA" id="ARBA00023125"/>
    </source>
</evidence>
<dbReference type="PANTHER" id="PTHR30346:SF28">
    <property type="entry name" value="HTH-TYPE TRANSCRIPTIONAL REGULATOR CYNR"/>
    <property type="match status" value="1"/>
</dbReference>
<dbReference type="InterPro" id="IPR000847">
    <property type="entry name" value="LysR_HTH_N"/>
</dbReference>
<dbReference type="GO" id="GO:0003677">
    <property type="term" value="F:DNA binding"/>
    <property type="evidence" value="ECO:0007669"/>
    <property type="project" value="UniProtKB-KW"/>
</dbReference>
<dbReference type="Proteomes" id="UP000033612">
    <property type="component" value="Unassembled WGS sequence"/>
</dbReference>
<dbReference type="EMBL" id="JXLH01000029">
    <property type="protein sequence ID" value="KJY54865.1"/>
    <property type="molecule type" value="Genomic_DNA"/>
</dbReference>
<protein>
    <recommendedName>
        <fullName evidence="5">HTH lysR-type domain-containing protein</fullName>
    </recommendedName>
</protein>
<dbReference type="GO" id="GO:0032993">
    <property type="term" value="C:protein-DNA complex"/>
    <property type="evidence" value="ECO:0007669"/>
    <property type="project" value="TreeGrafter"/>
</dbReference>
<comment type="caution">
    <text evidence="6">The sequence shown here is derived from an EMBL/GenBank/DDBJ whole genome shotgun (WGS) entry which is preliminary data.</text>
</comment>
<sequence length="305" mass="35130">MNTNQLKYFLSLVQTRNITQTANQLFVAPSTVSKNIHKLETFLGMKLIKPGRRGIELTASGEFFYIKAKRIYADINETVTDIKNSNLRATEPITIAFTGSLFEIEFLSKFIQNLDSKLQSRINLEIFDPNDGNDISTSLIQGKYDFVLYQKDFFIDKKEINFEPVFSTGLSVIASKKNPISKNKSLKIKDLSKQEVYIWNSIPPLPLINHFKFELTLKYPEFDFKSISDEVVLEIFCASNRCLGIVPSILYDKVNENLNFILLNYNISFANGIAYRKGYEKKEYFQQVFTALKHAELSEKSTWID</sequence>
<dbReference type="Gene3D" id="1.10.10.10">
    <property type="entry name" value="Winged helix-like DNA-binding domain superfamily/Winged helix DNA-binding domain"/>
    <property type="match status" value="1"/>
</dbReference>
<dbReference type="PANTHER" id="PTHR30346">
    <property type="entry name" value="TRANSCRIPTIONAL DUAL REGULATOR HCAR-RELATED"/>
    <property type="match status" value="1"/>
</dbReference>
<accession>A0A0F4L8B8</accession>
<dbReference type="Pfam" id="PF00126">
    <property type="entry name" value="HTH_1"/>
    <property type="match status" value="1"/>
</dbReference>
<reference evidence="6 7" key="1">
    <citation type="submission" date="2015-01" db="EMBL/GenBank/DDBJ databases">
        <title>Comparative genomics of the lactic acid bacteria isolated from the honey bee gut.</title>
        <authorList>
            <person name="Ellegaard K.M."/>
            <person name="Tamarit D."/>
            <person name="Javelind E."/>
            <person name="Olofsson T."/>
            <person name="Andersson S.G."/>
            <person name="Vasquez A."/>
        </authorList>
    </citation>
    <scope>NUCLEOTIDE SEQUENCE [LARGE SCALE GENOMIC DNA]</scope>
    <source>
        <strain evidence="6 7">Hma2</strain>
    </source>
</reference>
<organism evidence="6 7">
    <name type="scientific">Lactobacillus kimbladii</name>
    <dbReference type="NCBI Taxonomy" id="1218506"/>
    <lineage>
        <taxon>Bacteria</taxon>
        <taxon>Bacillati</taxon>
        <taxon>Bacillota</taxon>
        <taxon>Bacilli</taxon>
        <taxon>Lactobacillales</taxon>
        <taxon>Lactobacillaceae</taxon>
        <taxon>Lactobacillus</taxon>
    </lineage>
</organism>
<feature type="domain" description="HTH lysR-type" evidence="5">
    <location>
        <begin position="1"/>
        <end position="58"/>
    </location>
</feature>
<dbReference type="PATRIC" id="fig|1218506.3.peg.1973"/>
<evidence type="ECO:0000256" key="2">
    <source>
        <dbReference type="ARBA" id="ARBA00023015"/>
    </source>
</evidence>
<dbReference type="SUPFAM" id="SSF46785">
    <property type="entry name" value="Winged helix' DNA-binding domain"/>
    <property type="match status" value="1"/>
</dbReference>
<comment type="similarity">
    <text evidence="1">Belongs to the LysR transcriptional regulatory family.</text>
</comment>
<evidence type="ECO:0000256" key="1">
    <source>
        <dbReference type="ARBA" id="ARBA00009437"/>
    </source>
</evidence>
<dbReference type="STRING" id="1218506.JF75_18740"/>
<dbReference type="RefSeq" id="WP_046332805.1">
    <property type="nucleotide sequence ID" value="NZ_JBHTBO010000012.1"/>
</dbReference>
<dbReference type="InterPro" id="IPR036390">
    <property type="entry name" value="WH_DNA-bd_sf"/>
</dbReference>
<dbReference type="Gene3D" id="3.40.190.10">
    <property type="entry name" value="Periplasmic binding protein-like II"/>
    <property type="match status" value="2"/>
</dbReference>
<proteinExistence type="inferred from homology"/>
<evidence type="ECO:0000259" key="5">
    <source>
        <dbReference type="PROSITE" id="PS50931"/>
    </source>
</evidence>
<dbReference type="OrthoDB" id="2310789at2"/>
<dbReference type="SUPFAM" id="SSF53850">
    <property type="entry name" value="Periplasmic binding protein-like II"/>
    <property type="match status" value="1"/>
</dbReference>
<name>A0A0F4L8B8_9LACO</name>
<dbReference type="AlphaFoldDB" id="A0A0F4L8B8"/>
<dbReference type="HOGENOM" id="CLU_039613_6_2_9"/>
<dbReference type="GO" id="GO:0003700">
    <property type="term" value="F:DNA-binding transcription factor activity"/>
    <property type="evidence" value="ECO:0007669"/>
    <property type="project" value="InterPro"/>
</dbReference>
<keyword evidence="2" id="KW-0805">Transcription regulation</keyword>